<dbReference type="SUPFAM" id="SSF101148">
    <property type="entry name" value="Plant invertase/pectin methylesterase inhibitor"/>
    <property type="match status" value="1"/>
</dbReference>
<evidence type="ECO:0000256" key="1">
    <source>
        <dbReference type="ARBA" id="ARBA00022729"/>
    </source>
</evidence>
<dbReference type="Gene3D" id="1.20.140.40">
    <property type="entry name" value="Invertase/pectin methylesterase inhibitor family protein"/>
    <property type="match status" value="1"/>
</dbReference>
<feature type="signal peptide" evidence="2">
    <location>
        <begin position="1"/>
        <end position="27"/>
    </location>
</feature>
<sequence>MARPSTTIHIAVSLLLIATVMVSATNATDDNVREACKATRHPALCVRTLAPFSRAAGRSPHRWARAAVSVALAETERVRRDLSGEVRARIGMGSPRARAALADCAECFGDAVGELWSSLMTLRTLRAVTFRLQMGDVETWVSAALTDVFTCIDGLKEARWAGTEEGKVVNVTCLASNALALVNRLAVIGAESLNHP</sequence>
<comment type="caution">
    <text evidence="4">The sequence shown here is derived from an EMBL/GenBank/DDBJ whole genome shotgun (WGS) entry which is preliminary data.</text>
</comment>
<evidence type="ECO:0000256" key="2">
    <source>
        <dbReference type="SAM" id="SignalP"/>
    </source>
</evidence>
<gene>
    <name evidence="4" type="ORF">QJS04_geneDACA007248</name>
</gene>
<dbReference type="GO" id="GO:0004857">
    <property type="term" value="F:enzyme inhibitor activity"/>
    <property type="evidence" value="ECO:0007669"/>
    <property type="project" value="InterPro"/>
</dbReference>
<protein>
    <recommendedName>
        <fullName evidence="3">Pectinesterase inhibitor domain-containing protein</fullName>
    </recommendedName>
</protein>
<evidence type="ECO:0000259" key="3">
    <source>
        <dbReference type="SMART" id="SM00856"/>
    </source>
</evidence>
<feature type="domain" description="Pectinesterase inhibitor" evidence="3">
    <location>
        <begin position="27"/>
        <end position="181"/>
    </location>
</feature>
<dbReference type="SMART" id="SM00856">
    <property type="entry name" value="PMEI"/>
    <property type="match status" value="1"/>
</dbReference>
<dbReference type="CDD" id="cd15798">
    <property type="entry name" value="PMEI-like_3"/>
    <property type="match status" value="1"/>
</dbReference>
<keyword evidence="1 2" id="KW-0732">Signal</keyword>
<name>A0AAV9BMX8_ACOGR</name>
<keyword evidence="5" id="KW-1185">Reference proteome</keyword>
<dbReference type="Proteomes" id="UP001179952">
    <property type="component" value="Unassembled WGS sequence"/>
</dbReference>
<dbReference type="PANTHER" id="PTHR31080">
    <property type="entry name" value="PECTINESTERASE INHIBITOR-LIKE"/>
    <property type="match status" value="1"/>
</dbReference>
<dbReference type="Pfam" id="PF04043">
    <property type="entry name" value="PMEI"/>
    <property type="match status" value="1"/>
</dbReference>
<proteinExistence type="predicted"/>
<dbReference type="InterPro" id="IPR035513">
    <property type="entry name" value="Invertase/methylesterase_inhib"/>
</dbReference>
<organism evidence="4 5">
    <name type="scientific">Acorus gramineus</name>
    <name type="common">Dwarf sweet flag</name>
    <dbReference type="NCBI Taxonomy" id="55184"/>
    <lineage>
        <taxon>Eukaryota</taxon>
        <taxon>Viridiplantae</taxon>
        <taxon>Streptophyta</taxon>
        <taxon>Embryophyta</taxon>
        <taxon>Tracheophyta</taxon>
        <taxon>Spermatophyta</taxon>
        <taxon>Magnoliopsida</taxon>
        <taxon>Liliopsida</taxon>
        <taxon>Acoraceae</taxon>
        <taxon>Acorus</taxon>
    </lineage>
</organism>
<dbReference type="PANTHER" id="PTHR31080:SF158">
    <property type="entry name" value="PLANT INVERTASE_PECTIN METHYLESTERASE INHIBITOR SUPERFAMILY PROTEIN"/>
    <property type="match status" value="1"/>
</dbReference>
<evidence type="ECO:0000313" key="4">
    <source>
        <dbReference type="EMBL" id="KAK1277930.1"/>
    </source>
</evidence>
<dbReference type="InterPro" id="IPR051955">
    <property type="entry name" value="PME_Inhibitor"/>
</dbReference>
<reference evidence="4" key="2">
    <citation type="submission" date="2023-06" db="EMBL/GenBank/DDBJ databases">
        <authorList>
            <person name="Ma L."/>
            <person name="Liu K.-W."/>
            <person name="Li Z."/>
            <person name="Hsiao Y.-Y."/>
            <person name="Qi Y."/>
            <person name="Fu T."/>
            <person name="Tang G."/>
            <person name="Zhang D."/>
            <person name="Sun W.-H."/>
            <person name="Liu D.-K."/>
            <person name="Li Y."/>
            <person name="Chen G.-Z."/>
            <person name="Liu X.-D."/>
            <person name="Liao X.-Y."/>
            <person name="Jiang Y.-T."/>
            <person name="Yu X."/>
            <person name="Hao Y."/>
            <person name="Huang J."/>
            <person name="Zhao X.-W."/>
            <person name="Ke S."/>
            <person name="Chen Y.-Y."/>
            <person name="Wu W.-L."/>
            <person name="Hsu J.-L."/>
            <person name="Lin Y.-F."/>
            <person name="Huang M.-D."/>
            <person name="Li C.-Y."/>
            <person name="Huang L."/>
            <person name="Wang Z.-W."/>
            <person name="Zhao X."/>
            <person name="Zhong W.-Y."/>
            <person name="Peng D.-H."/>
            <person name="Ahmad S."/>
            <person name="Lan S."/>
            <person name="Zhang J.-S."/>
            <person name="Tsai W.-C."/>
            <person name="Van De Peer Y."/>
            <person name="Liu Z.-J."/>
        </authorList>
    </citation>
    <scope>NUCLEOTIDE SEQUENCE</scope>
    <source>
        <strain evidence="4">SCP</strain>
        <tissue evidence="4">Leaves</tissue>
    </source>
</reference>
<dbReference type="NCBIfam" id="TIGR01614">
    <property type="entry name" value="PME_inhib"/>
    <property type="match status" value="1"/>
</dbReference>
<dbReference type="EMBL" id="JAUJYN010000002">
    <property type="protein sequence ID" value="KAK1277930.1"/>
    <property type="molecule type" value="Genomic_DNA"/>
</dbReference>
<evidence type="ECO:0000313" key="5">
    <source>
        <dbReference type="Proteomes" id="UP001179952"/>
    </source>
</evidence>
<feature type="chain" id="PRO_5043608733" description="Pectinesterase inhibitor domain-containing protein" evidence="2">
    <location>
        <begin position="28"/>
        <end position="196"/>
    </location>
</feature>
<dbReference type="AlphaFoldDB" id="A0AAV9BMX8"/>
<accession>A0AAV9BMX8</accession>
<dbReference type="InterPro" id="IPR006501">
    <property type="entry name" value="Pectinesterase_inhib_dom"/>
</dbReference>
<reference evidence="4" key="1">
    <citation type="journal article" date="2023" name="Nat. Commun.">
        <title>Diploid and tetraploid genomes of Acorus and the evolution of monocots.</title>
        <authorList>
            <person name="Ma L."/>
            <person name="Liu K.W."/>
            <person name="Li Z."/>
            <person name="Hsiao Y.Y."/>
            <person name="Qi Y."/>
            <person name="Fu T."/>
            <person name="Tang G.D."/>
            <person name="Zhang D."/>
            <person name="Sun W.H."/>
            <person name="Liu D.K."/>
            <person name="Li Y."/>
            <person name="Chen G.Z."/>
            <person name="Liu X.D."/>
            <person name="Liao X.Y."/>
            <person name="Jiang Y.T."/>
            <person name="Yu X."/>
            <person name="Hao Y."/>
            <person name="Huang J."/>
            <person name="Zhao X.W."/>
            <person name="Ke S."/>
            <person name="Chen Y.Y."/>
            <person name="Wu W.L."/>
            <person name="Hsu J.L."/>
            <person name="Lin Y.F."/>
            <person name="Huang M.D."/>
            <person name="Li C.Y."/>
            <person name="Huang L."/>
            <person name="Wang Z.W."/>
            <person name="Zhao X."/>
            <person name="Zhong W.Y."/>
            <person name="Peng D.H."/>
            <person name="Ahmad S."/>
            <person name="Lan S."/>
            <person name="Zhang J.S."/>
            <person name="Tsai W.C."/>
            <person name="Van de Peer Y."/>
            <person name="Liu Z.J."/>
        </authorList>
    </citation>
    <scope>NUCLEOTIDE SEQUENCE</scope>
    <source>
        <strain evidence="4">SCP</strain>
    </source>
</reference>